<feature type="transmembrane region" description="Helical" evidence="10">
    <location>
        <begin position="181"/>
        <end position="201"/>
    </location>
</feature>
<accession>A0A8J3C062</accession>
<dbReference type="PANTHER" id="PTHR32507">
    <property type="entry name" value="NA(+)/H(+) ANTIPORTER 1"/>
    <property type="match status" value="1"/>
</dbReference>
<organism evidence="12 13">
    <name type="scientific">Mangrovihabitans endophyticus</name>
    <dbReference type="NCBI Taxonomy" id="1751298"/>
    <lineage>
        <taxon>Bacteria</taxon>
        <taxon>Bacillati</taxon>
        <taxon>Actinomycetota</taxon>
        <taxon>Actinomycetes</taxon>
        <taxon>Micromonosporales</taxon>
        <taxon>Micromonosporaceae</taxon>
        <taxon>Mangrovihabitans</taxon>
    </lineage>
</organism>
<keyword evidence="6 10" id="KW-1133">Transmembrane helix</keyword>
<keyword evidence="3" id="KW-0050">Antiport</keyword>
<evidence type="ECO:0000256" key="2">
    <source>
        <dbReference type="ARBA" id="ARBA00022448"/>
    </source>
</evidence>
<keyword evidence="8 10" id="KW-0472">Membrane</keyword>
<keyword evidence="5 10" id="KW-0812">Transmembrane</keyword>
<feature type="transmembrane region" description="Helical" evidence="10">
    <location>
        <begin position="44"/>
        <end position="68"/>
    </location>
</feature>
<dbReference type="GO" id="GO:0015297">
    <property type="term" value="F:antiporter activity"/>
    <property type="evidence" value="ECO:0007669"/>
    <property type="project" value="UniProtKB-KW"/>
</dbReference>
<feature type="transmembrane region" description="Helical" evidence="10">
    <location>
        <begin position="266"/>
        <end position="288"/>
    </location>
</feature>
<dbReference type="RefSeq" id="WP_189080567.1">
    <property type="nucleotide sequence ID" value="NZ_BMMX01000017.1"/>
</dbReference>
<sequence length="448" mass="47140">MLLLAFAAVLLLAVLISALAGRTILSTAVLFLGAGFLLGPQTTGVFDVTADTPIVSELAELALFAVLFTDGMRVGWADLRMAWRLPGRALGWGLPLTLAVTAVAAHYVVGLGWAESLLIGAILSPTDPVFASALVGNEKVPRRLRHLLNVESGVNDGLALPFVIIFLAAASSSEHLHLGELGLEIVLGLVIGIVVPVAAILLERSRLFSASPAYEPLNGLAIGLLVLALAKATHANLFLAAFAAGITVATFGPRQREAFEHFGENIAELFKLAALLVFGALISLRFLAEISWQGWVFAVLAIFLARPVALWVSFLRSGLDMREQAAAMWFGPKGFASVVYGLLVLESGITQADEIFHLVALTIVLSILLHSSTDVVVARAFDEESETPAWHGSLRRRLRRGRPPGAAGDTAPADTAPADTAPADTAPGGGTEAADGAVHADAAEPERR</sequence>
<feature type="domain" description="Cation/H+ exchanger transmembrane" evidence="11">
    <location>
        <begin position="11"/>
        <end position="373"/>
    </location>
</feature>
<dbReference type="PANTHER" id="PTHR32507:SF8">
    <property type="entry name" value="CNH1P"/>
    <property type="match status" value="1"/>
</dbReference>
<evidence type="ECO:0000256" key="10">
    <source>
        <dbReference type="SAM" id="Phobius"/>
    </source>
</evidence>
<dbReference type="EMBL" id="BMMX01000017">
    <property type="protein sequence ID" value="GGK99839.1"/>
    <property type="molecule type" value="Genomic_DNA"/>
</dbReference>
<feature type="transmembrane region" description="Helical" evidence="10">
    <location>
        <begin position="147"/>
        <end position="169"/>
    </location>
</feature>
<dbReference type="Proteomes" id="UP000656042">
    <property type="component" value="Unassembled WGS sequence"/>
</dbReference>
<dbReference type="AlphaFoldDB" id="A0A8J3C062"/>
<evidence type="ECO:0000256" key="6">
    <source>
        <dbReference type="ARBA" id="ARBA00022989"/>
    </source>
</evidence>
<comment type="caution">
    <text evidence="12">The sequence shown here is derived from an EMBL/GenBank/DDBJ whole genome shotgun (WGS) entry which is preliminary data.</text>
</comment>
<feature type="transmembrane region" description="Helical" evidence="10">
    <location>
        <begin position="213"/>
        <end position="230"/>
    </location>
</feature>
<feature type="compositionally biased region" description="Basic residues" evidence="9">
    <location>
        <begin position="393"/>
        <end position="402"/>
    </location>
</feature>
<feature type="compositionally biased region" description="Low complexity" evidence="9">
    <location>
        <begin position="403"/>
        <end position="440"/>
    </location>
</feature>
<proteinExistence type="predicted"/>
<feature type="transmembrane region" description="Helical" evidence="10">
    <location>
        <begin position="326"/>
        <end position="343"/>
    </location>
</feature>
<dbReference type="Pfam" id="PF00999">
    <property type="entry name" value="Na_H_Exchanger"/>
    <property type="match status" value="1"/>
</dbReference>
<feature type="transmembrane region" description="Helical" evidence="10">
    <location>
        <begin position="116"/>
        <end position="135"/>
    </location>
</feature>
<evidence type="ECO:0000313" key="12">
    <source>
        <dbReference type="EMBL" id="GGK99839.1"/>
    </source>
</evidence>
<evidence type="ECO:0000256" key="9">
    <source>
        <dbReference type="SAM" id="MobiDB-lite"/>
    </source>
</evidence>
<feature type="transmembrane region" description="Helical" evidence="10">
    <location>
        <begin position="355"/>
        <end position="377"/>
    </location>
</feature>
<feature type="transmembrane region" description="Helical" evidence="10">
    <location>
        <begin position="236"/>
        <end position="254"/>
    </location>
</feature>
<keyword evidence="4" id="KW-1003">Cell membrane</keyword>
<dbReference type="GO" id="GO:0005886">
    <property type="term" value="C:plasma membrane"/>
    <property type="evidence" value="ECO:0007669"/>
    <property type="project" value="UniProtKB-SubCell"/>
</dbReference>
<protein>
    <submittedName>
        <fullName evidence="12">Peptidase</fullName>
    </submittedName>
</protein>
<feature type="region of interest" description="Disordered" evidence="9">
    <location>
        <begin position="392"/>
        <end position="448"/>
    </location>
</feature>
<evidence type="ECO:0000313" key="13">
    <source>
        <dbReference type="Proteomes" id="UP000656042"/>
    </source>
</evidence>
<evidence type="ECO:0000256" key="5">
    <source>
        <dbReference type="ARBA" id="ARBA00022692"/>
    </source>
</evidence>
<keyword evidence="2" id="KW-0813">Transport</keyword>
<dbReference type="Gene3D" id="1.20.1530.20">
    <property type="match status" value="1"/>
</dbReference>
<comment type="subcellular location">
    <subcellularLocation>
        <location evidence="1">Cell membrane</location>
        <topology evidence="1">Multi-pass membrane protein</topology>
    </subcellularLocation>
</comment>
<reference evidence="12" key="1">
    <citation type="journal article" date="2014" name="Int. J. Syst. Evol. Microbiol.">
        <title>Complete genome sequence of Corynebacterium casei LMG S-19264T (=DSM 44701T), isolated from a smear-ripened cheese.</title>
        <authorList>
            <consortium name="US DOE Joint Genome Institute (JGI-PGF)"/>
            <person name="Walter F."/>
            <person name="Albersmeier A."/>
            <person name="Kalinowski J."/>
            <person name="Ruckert C."/>
        </authorList>
    </citation>
    <scope>NUCLEOTIDE SEQUENCE</scope>
    <source>
        <strain evidence="12">CGMCC 4.7299</strain>
    </source>
</reference>
<evidence type="ECO:0000256" key="3">
    <source>
        <dbReference type="ARBA" id="ARBA00022449"/>
    </source>
</evidence>
<gene>
    <name evidence="12" type="ORF">GCM10012284_37820</name>
</gene>
<evidence type="ECO:0000256" key="4">
    <source>
        <dbReference type="ARBA" id="ARBA00022475"/>
    </source>
</evidence>
<evidence type="ECO:0000256" key="7">
    <source>
        <dbReference type="ARBA" id="ARBA00023065"/>
    </source>
</evidence>
<dbReference type="InterPro" id="IPR006153">
    <property type="entry name" value="Cation/H_exchanger_TM"/>
</dbReference>
<dbReference type="GO" id="GO:1902600">
    <property type="term" value="P:proton transmembrane transport"/>
    <property type="evidence" value="ECO:0007669"/>
    <property type="project" value="InterPro"/>
</dbReference>
<feature type="transmembrane region" description="Helical" evidence="10">
    <location>
        <begin position="294"/>
        <end position="314"/>
    </location>
</feature>
<keyword evidence="13" id="KW-1185">Reference proteome</keyword>
<feature type="transmembrane region" description="Helical" evidence="10">
    <location>
        <begin position="89"/>
        <end position="110"/>
    </location>
</feature>
<evidence type="ECO:0000256" key="1">
    <source>
        <dbReference type="ARBA" id="ARBA00004651"/>
    </source>
</evidence>
<evidence type="ECO:0000259" key="11">
    <source>
        <dbReference type="Pfam" id="PF00999"/>
    </source>
</evidence>
<dbReference type="InterPro" id="IPR038770">
    <property type="entry name" value="Na+/solute_symporter_sf"/>
</dbReference>
<name>A0A8J3C062_9ACTN</name>
<reference evidence="12" key="2">
    <citation type="submission" date="2020-09" db="EMBL/GenBank/DDBJ databases">
        <authorList>
            <person name="Sun Q."/>
            <person name="Zhou Y."/>
        </authorList>
    </citation>
    <scope>NUCLEOTIDE SEQUENCE</scope>
    <source>
        <strain evidence="12">CGMCC 4.7299</strain>
    </source>
</reference>
<evidence type="ECO:0000256" key="8">
    <source>
        <dbReference type="ARBA" id="ARBA00023136"/>
    </source>
</evidence>
<keyword evidence="7" id="KW-0406">Ion transport</keyword>